<reference evidence="2 3" key="1">
    <citation type="journal article" date="2012" name="J. Biotechnol.">
        <title>Genome sequence of the plant growth promoting strain Bacillus amyloliquefaciens subsp. plantarum B9601-Y2 and expression of mersacidin and other secondary metabolites.</title>
        <authorList>
            <person name="He P."/>
            <person name="Hao K."/>
            <person name="Blom J."/>
            <person name="Ruckert C."/>
            <person name="Vater J."/>
            <person name="Mao Z."/>
            <person name="Wu Y."/>
            <person name="Hou M."/>
            <person name="He P."/>
            <person name="He Y."/>
            <person name="Borriss R."/>
        </authorList>
    </citation>
    <scope>NUCLEOTIDE SEQUENCE [LARGE SCALE GENOMIC DNA]</scope>
    <source>
        <strain evidence="2">Y2</strain>
    </source>
</reference>
<keyword evidence="1" id="KW-1133">Transmembrane helix</keyword>
<evidence type="ECO:0000256" key="1">
    <source>
        <dbReference type="SAM" id="Phobius"/>
    </source>
</evidence>
<name>I2C4J8_BACAY</name>
<dbReference type="EMBL" id="CP003332">
    <property type="protein sequence ID" value="AFJ61572.1"/>
    <property type="molecule type" value="Genomic_DNA"/>
</dbReference>
<keyword evidence="1" id="KW-0812">Transmembrane</keyword>
<dbReference type="PATRIC" id="fig|1126211.3.peg.1490"/>
<keyword evidence="1" id="KW-0472">Membrane</keyword>
<evidence type="ECO:0000313" key="2">
    <source>
        <dbReference type="EMBL" id="AFJ61572.1"/>
    </source>
</evidence>
<accession>I2C4J8</accession>
<evidence type="ECO:0000313" key="3">
    <source>
        <dbReference type="Proteomes" id="UP000002878"/>
    </source>
</evidence>
<protein>
    <submittedName>
        <fullName evidence="2">Uncharacterized protein</fullName>
    </submittedName>
</protein>
<dbReference type="AlphaFoldDB" id="I2C4J8"/>
<organism evidence="2 3">
    <name type="scientific">Bacillus amyloliquefaciens (strain Y2)</name>
    <name type="common">Bacillus amyloliquefaciens subsp. plantarum (strain B9601-Y2)</name>
    <dbReference type="NCBI Taxonomy" id="1155777"/>
    <lineage>
        <taxon>Bacteria</taxon>
        <taxon>Bacillati</taxon>
        <taxon>Bacillota</taxon>
        <taxon>Bacilli</taxon>
        <taxon>Bacillales</taxon>
        <taxon>Bacillaceae</taxon>
        <taxon>Bacillus</taxon>
        <taxon>Bacillus amyloliquefaciens group</taxon>
    </lineage>
</organism>
<sequence length="54" mass="6614">MLRQLFSHLYHNTYGLVCITFSFITHFLNVKQMNYIMNLKESKEQFMIYGRCLF</sequence>
<gene>
    <name evidence="2" type="ORF">MUS_1560</name>
</gene>
<feature type="transmembrane region" description="Helical" evidence="1">
    <location>
        <begin position="12"/>
        <end position="30"/>
    </location>
</feature>
<proteinExistence type="predicted"/>
<dbReference type="Proteomes" id="UP000002878">
    <property type="component" value="Chromosome"/>
</dbReference>
<dbReference type="HOGENOM" id="CLU_3040053_0_0_9"/>
<dbReference type="KEGG" id="bqy:MUS_1560"/>